<dbReference type="SUPFAM" id="SSF52833">
    <property type="entry name" value="Thioredoxin-like"/>
    <property type="match status" value="1"/>
</dbReference>
<dbReference type="STRING" id="1747903.ASR47_1001321"/>
<dbReference type="GO" id="GO:0016491">
    <property type="term" value="F:oxidoreductase activity"/>
    <property type="evidence" value="ECO:0007669"/>
    <property type="project" value="InterPro"/>
</dbReference>
<accession>A0A1A7BVR1</accession>
<dbReference type="AlphaFoldDB" id="A0A1A7BVR1"/>
<dbReference type="RefSeq" id="WP_082989171.1">
    <property type="nucleotide sequence ID" value="NZ_LOCQ01000062.1"/>
</dbReference>
<comment type="caution">
    <text evidence="2">The sequence shown here is derived from an EMBL/GenBank/DDBJ whole genome shotgun (WGS) entry which is preliminary data.</text>
</comment>
<sequence length="238" mass="24980">MATVSTPVLHYVHDPLCGWCYGAAPLLGAAQAVEGLAIVLHGGGMMSGANRQSVNDKLRRHVMAHDLRIAQATGQPFGQAYVDGLLRDAGAVFDSTPPTTAILAAQEIAGLGLDMLHLIQQAHYVLGQRVADAGVLAALAQQLGLDAGRFAESFGSLAGAATEQHIAHSRALLARVGGQGFPTLAIEHADGRMVPVELGNWLGRTEEWRDYLRRQLSTQAQVNAAHGAPVCGLDGCIV</sequence>
<protein>
    <recommendedName>
        <fullName evidence="1">DSBA-like thioredoxin domain-containing protein</fullName>
    </recommendedName>
</protein>
<proteinExistence type="predicted"/>
<organism evidence="2 3">
    <name type="scientific">Janthinobacterium psychrotolerans</name>
    <dbReference type="NCBI Taxonomy" id="1747903"/>
    <lineage>
        <taxon>Bacteria</taxon>
        <taxon>Pseudomonadati</taxon>
        <taxon>Pseudomonadota</taxon>
        <taxon>Betaproteobacteria</taxon>
        <taxon>Burkholderiales</taxon>
        <taxon>Oxalobacteraceae</taxon>
        <taxon>Janthinobacterium</taxon>
    </lineage>
</organism>
<dbReference type="Gene3D" id="3.40.30.10">
    <property type="entry name" value="Glutaredoxin"/>
    <property type="match status" value="1"/>
</dbReference>
<evidence type="ECO:0000313" key="3">
    <source>
        <dbReference type="Proteomes" id="UP000092713"/>
    </source>
</evidence>
<evidence type="ECO:0000313" key="2">
    <source>
        <dbReference type="EMBL" id="OBV36844.1"/>
    </source>
</evidence>
<feature type="domain" description="DSBA-like thioredoxin" evidence="1">
    <location>
        <begin position="13"/>
        <end position="194"/>
    </location>
</feature>
<dbReference type="InterPro" id="IPR001853">
    <property type="entry name" value="DSBA-like_thioredoxin_dom"/>
</dbReference>
<evidence type="ECO:0000259" key="1">
    <source>
        <dbReference type="Pfam" id="PF01323"/>
    </source>
</evidence>
<dbReference type="Pfam" id="PF01323">
    <property type="entry name" value="DSBA"/>
    <property type="match status" value="1"/>
</dbReference>
<name>A0A1A7BVR1_9BURK</name>
<keyword evidence="3" id="KW-1185">Reference proteome</keyword>
<dbReference type="InterPro" id="IPR036249">
    <property type="entry name" value="Thioredoxin-like_sf"/>
</dbReference>
<dbReference type="EMBL" id="LOCQ01000062">
    <property type="protein sequence ID" value="OBV36844.1"/>
    <property type="molecule type" value="Genomic_DNA"/>
</dbReference>
<dbReference type="OrthoDB" id="9813770at2"/>
<dbReference type="Proteomes" id="UP000092713">
    <property type="component" value="Unassembled WGS sequence"/>
</dbReference>
<gene>
    <name evidence="2" type="ORF">ASR47_1001321</name>
</gene>
<dbReference type="CDD" id="cd03025">
    <property type="entry name" value="DsbA_FrnE_like"/>
    <property type="match status" value="1"/>
</dbReference>
<reference evidence="2 3" key="1">
    <citation type="submission" date="2016-04" db="EMBL/GenBank/DDBJ databases">
        <title>Draft genome sequence of Janthinobacterium psychrotolerans sp. nov., isolated from freshwater sediments in Denmark.</title>
        <authorList>
            <person name="Gong X."/>
            <person name="Skrivergaard S."/>
            <person name="Korsgaard B.S."/>
            <person name="Schreiber L."/>
            <person name="Marshall I.P."/>
            <person name="Finster K."/>
            <person name="Schramm A."/>
        </authorList>
    </citation>
    <scope>NUCLEOTIDE SEQUENCE [LARGE SCALE GENOMIC DNA]</scope>
    <source>
        <strain evidence="2 3">S3-2</strain>
    </source>
</reference>
<dbReference type="PATRIC" id="fig|1747903.4.peg.334"/>